<keyword evidence="3" id="KW-1185">Reference proteome</keyword>
<evidence type="ECO:0000313" key="2">
    <source>
        <dbReference type="EMBL" id="KIL67690.1"/>
    </source>
</evidence>
<proteinExistence type="predicted"/>
<dbReference type="HOGENOM" id="CLU_2978625_0_0_1"/>
<keyword evidence="1" id="KW-0732">Signal</keyword>
<evidence type="ECO:0000256" key="1">
    <source>
        <dbReference type="SAM" id="SignalP"/>
    </source>
</evidence>
<dbReference type="Proteomes" id="UP000054549">
    <property type="component" value="Unassembled WGS sequence"/>
</dbReference>
<gene>
    <name evidence="2" type="ORF">M378DRAFT_159534</name>
</gene>
<protein>
    <submittedName>
        <fullName evidence="2">Uncharacterized protein</fullName>
    </submittedName>
</protein>
<organism evidence="2 3">
    <name type="scientific">Amanita muscaria (strain Koide BX008)</name>
    <dbReference type="NCBI Taxonomy" id="946122"/>
    <lineage>
        <taxon>Eukaryota</taxon>
        <taxon>Fungi</taxon>
        <taxon>Dikarya</taxon>
        <taxon>Basidiomycota</taxon>
        <taxon>Agaricomycotina</taxon>
        <taxon>Agaricomycetes</taxon>
        <taxon>Agaricomycetidae</taxon>
        <taxon>Agaricales</taxon>
        <taxon>Pluteineae</taxon>
        <taxon>Amanitaceae</taxon>
        <taxon>Amanita</taxon>
    </lineage>
</organism>
<evidence type="ECO:0000313" key="3">
    <source>
        <dbReference type="Proteomes" id="UP000054549"/>
    </source>
</evidence>
<dbReference type="InParanoid" id="A0A0C2SW60"/>
<dbReference type="AlphaFoldDB" id="A0A0C2SW60"/>
<dbReference type="EMBL" id="KN818231">
    <property type="protein sequence ID" value="KIL67690.1"/>
    <property type="molecule type" value="Genomic_DNA"/>
</dbReference>
<feature type="chain" id="PRO_5002167701" evidence="1">
    <location>
        <begin position="18"/>
        <end position="58"/>
    </location>
</feature>
<accession>A0A0C2SW60</accession>
<name>A0A0C2SW60_AMAMK</name>
<sequence>MWLSLVVILYFWRHCGFFVFQHDARNLAAAHRSPVYWRVNWKELKNVYGMAIVFGPSN</sequence>
<feature type="signal peptide" evidence="1">
    <location>
        <begin position="1"/>
        <end position="17"/>
    </location>
</feature>
<reference evidence="2 3" key="1">
    <citation type="submission" date="2014-04" db="EMBL/GenBank/DDBJ databases">
        <title>Evolutionary Origins and Diversification of the Mycorrhizal Mutualists.</title>
        <authorList>
            <consortium name="DOE Joint Genome Institute"/>
            <consortium name="Mycorrhizal Genomics Consortium"/>
            <person name="Kohler A."/>
            <person name="Kuo A."/>
            <person name="Nagy L.G."/>
            <person name="Floudas D."/>
            <person name="Copeland A."/>
            <person name="Barry K.W."/>
            <person name="Cichocki N."/>
            <person name="Veneault-Fourrey C."/>
            <person name="LaButti K."/>
            <person name="Lindquist E.A."/>
            <person name="Lipzen A."/>
            <person name="Lundell T."/>
            <person name="Morin E."/>
            <person name="Murat C."/>
            <person name="Riley R."/>
            <person name="Ohm R."/>
            <person name="Sun H."/>
            <person name="Tunlid A."/>
            <person name="Henrissat B."/>
            <person name="Grigoriev I.V."/>
            <person name="Hibbett D.S."/>
            <person name="Martin F."/>
        </authorList>
    </citation>
    <scope>NUCLEOTIDE SEQUENCE [LARGE SCALE GENOMIC DNA]</scope>
    <source>
        <strain evidence="2 3">Koide BX008</strain>
    </source>
</reference>